<accession>A0A2W2EDN8</accession>
<dbReference type="AlphaFoldDB" id="A0A2W2EDN8"/>
<evidence type="ECO:0000313" key="3">
    <source>
        <dbReference type="Proteomes" id="UP000249304"/>
    </source>
</evidence>
<proteinExistence type="predicted"/>
<organism evidence="2 3">
    <name type="scientific">Nonomuraea aridisoli</name>
    <dbReference type="NCBI Taxonomy" id="2070368"/>
    <lineage>
        <taxon>Bacteria</taxon>
        <taxon>Bacillati</taxon>
        <taxon>Actinomycetota</taxon>
        <taxon>Actinomycetes</taxon>
        <taxon>Streptosporangiales</taxon>
        <taxon>Streptosporangiaceae</taxon>
        <taxon>Nonomuraea</taxon>
    </lineage>
</organism>
<dbReference type="OrthoDB" id="3549474at2"/>
<keyword evidence="3" id="KW-1185">Reference proteome</keyword>
<name>A0A2W2EDN8_9ACTN</name>
<reference evidence="2 3" key="1">
    <citation type="submission" date="2018-01" db="EMBL/GenBank/DDBJ databases">
        <title>Draft genome sequence of Nonomuraea sp. KC333.</title>
        <authorList>
            <person name="Sahin N."/>
            <person name="Saygin H."/>
            <person name="Ay H."/>
        </authorList>
    </citation>
    <scope>NUCLEOTIDE SEQUENCE [LARGE SCALE GENOMIC DNA]</scope>
    <source>
        <strain evidence="2 3">KC333</strain>
    </source>
</reference>
<gene>
    <name evidence="2" type="ORF">C1J01_08970</name>
</gene>
<feature type="region of interest" description="Disordered" evidence="1">
    <location>
        <begin position="65"/>
        <end position="89"/>
    </location>
</feature>
<dbReference type="RefSeq" id="WP_111178003.1">
    <property type="nucleotide sequence ID" value="NZ_POUD01000024.1"/>
</dbReference>
<dbReference type="EMBL" id="POUD01000024">
    <property type="protein sequence ID" value="PZG20623.1"/>
    <property type="molecule type" value="Genomic_DNA"/>
</dbReference>
<evidence type="ECO:0000256" key="1">
    <source>
        <dbReference type="SAM" id="MobiDB-lite"/>
    </source>
</evidence>
<dbReference type="Proteomes" id="UP000249304">
    <property type="component" value="Unassembled WGS sequence"/>
</dbReference>
<comment type="caution">
    <text evidence="2">The sequence shown here is derived from an EMBL/GenBank/DDBJ whole genome shotgun (WGS) entry which is preliminary data.</text>
</comment>
<sequence length="89" mass="9653">MYEIRDERGNVLDTRETFDAAEQRVEALCAEATKQAAASGEGTRGMTLRWTVVDADSGEVAAVMSMSPDDSGRPYRPISEASPEREGQA</sequence>
<evidence type="ECO:0000313" key="2">
    <source>
        <dbReference type="EMBL" id="PZG20623.1"/>
    </source>
</evidence>
<protein>
    <submittedName>
        <fullName evidence="2">Uncharacterized protein</fullName>
    </submittedName>
</protein>